<dbReference type="EMBL" id="BMAO01002154">
    <property type="protein sequence ID" value="GFQ78675.1"/>
    <property type="molecule type" value="Genomic_DNA"/>
</dbReference>
<feature type="region of interest" description="Disordered" evidence="1">
    <location>
        <begin position="155"/>
        <end position="177"/>
    </location>
</feature>
<evidence type="ECO:0000256" key="1">
    <source>
        <dbReference type="SAM" id="MobiDB-lite"/>
    </source>
</evidence>
<keyword evidence="3" id="KW-1185">Reference proteome</keyword>
<evidence type="ECO:0000313" key="2">
    <source>
        <dbReference type="EMBL" id="GFQ78675.1"/>
    </source>
</evidence>
<gene>
    <name evidence="2" type="primary">AVEN_106112_1</name>
    <name evidence="2" type="ORF">TNCT_155211</name>
</gene>
<evidence type="ECO:0000313" key="3">
    <source>
        <dbReference type="Proteomes" id="UP000887116"/>
    </source>
</evidence>
<organism evidence="2 3">
    <name type="scientific">Trichonephila clavata</name>
    <name type="common">Joro spider</name>
    <name type="synonym">Nephila clavata</name>
    <dbReference type="NCBI Taxonomy" id="2740835"/>
    <lineage>
        <taxon>Eukaryota</taxon>
        <taxon>Metazoa</taxon>
        <taxon>Ecdysozoa</taxon>
        <taxon>Arthropoda</taxon>
        <taxon>Chelicerata</taxon>
        <taxon>Arachnida</taxon>
        <taxon>Araneae</taxon>
        <taxon>Araneomorphae</taxon>
        <taxon>Entelegynae</taxon>
        <taxon>Araneoidea</taxon>
        <taxon>Nephilidae</taxon>
        <taxon>Trichonephila</taxon>
    </lineage>
</organism>
<dbReference type="OrthoDB" id="6432744at2759"/>
<feature type="compositionally biased region" description="Basic and acidic residues" evidence="1">
    <location>
        <begin position="161"/>
        <end position="173"/>
    </location>
</feature>
<accession>A0A8X6IK51</accession>
<protein>
    <submittedName>
        <fullName evidence="2">Uncharacterized protein</fullName>
    </submittedName>
</protein>
<sequence length="243" mass="27944">MSEDLTGDHKIAVDVFTHSSTGFPGAWSEEEITILLSSWLEVLEAKSSSTRRLDIAQKILKRLRRKNFRRVEKEDIKRQIRTLRTEYKVYQGLLKIGLKTFRAPCVDLMEKIFDRPRTLSRNRLDSTDGGAQLDGVSEDSDYSRRLSVSYEGDDAVQNRPKLADGENRNEEVSNQKPRLRFQRRSNLQGLIRVMVGQQRTMLDRLDKLFQSLEASNAKLVTLMESLIHKGEISTDSQTEKLSI</sequence>
<dbReference type="AlphaFoldDB" id="A0A8X6IK51"/>
<comment type="caution">
    <text evidence="2">The sequence shown here is derived from an EMBL/GenBank/DDBJ whole genome shotgun (WGS) entry which is preliminary data.</text>
</comment>
<proteinExistence type="predicted"/>
<dbReference type="Proteomes" id="UP000887116">
    <property type="component" value="Unassembled WGS sequence"/>
</dbReference>
<name>A0A8X6IK51_TRICU</name>
<reference evidence="2" key="1">
    <citation type="submission" date="2020-07" db="EMBL/GenBank/DDBJ databases">
        <title>Multicomponent nature underlies the extraordinary mechanical properties of spider dragline silk.</title>
        <authorList>
            <person name="Kono N."/>
            <person name="Nakamura H."/>
            <person name="Mori M."/>
            <person name="Yoshida Y."/>
            <person name="Ohtoshi R."/>
            <person name="Malay A.D."/>
            <person name="Moran D.A.P."/>
            <person name="Tomita M."/>
            <person name="Numata K."/>
            <person name="Arakawa K."/>
        </authorList>
    </citation>
    <scope>NUCLEOTIDE SEQUENCE</scope>
</reference>
<feature type="region of interest" description="Disordered" evidence="1">
    <location>
        <begin position="120"/>
        <end position="142"/>
    </location>
</feature>